<comment type="caution">
    <text evidence="1">The sequence shown here is derived from an EMBL/GenBank/DDBJ whole genome shotgun (WGS) entry which is preliminary data.</text>
</comment>
<gene>
    <name evidence="1" type="ORF">F7D59_14530</name>
</gene>
<reference evidence="2" key="1">
    <citation type="submission" date="2019-09" db="EMBL/GenBank/DDBJ databases">
        <title>Distinct polysaccharide growth profiles of human intestinal Prevotella copri isolates.</title>
        <authorList>
            <person name="Fehlner-Peach H."/>
            <person name="Magnabosco C."/>
            <person name="Raghavan V."/>
            <person name="Scher J.U."/>
            <person name="Tett A."/>
            <person name="Cox L.M."/>
            <person name="Gottsegen C."/>
            <person name="Watters A."/>
            <person name="Wiltshire- Gordon J.D."/>
            <person name="Segata N."/>
            <person name="Bonneau R."/>
            <person name="Littman D.R."/>
        </authorList>
    </citation>
    <scope>NUCLEOTIDE SEQUENCE [LARGE SCALE GENOMIC DNA]</scope>
    <source>
        <strain evidence="2">iP54</strain>
    </source>
</reference>
<protein>
    <submittedName>
        <fullName evidence="1">Uncharacterized protein</fullName>
    </submittedName>
</protein>
<dbReference type="RefSeq" id="WP_153112333.1">
    <property type="nucleotide sequence ID" value="NZ_DAWERD010000001.1"/>
</dbReference>
<dbReference type="AlphaFoldDB" id="A0A646HDE7"/>
<proteinExistence type="predicted"/>
<name>A0A646HDE7_9BACT</name>
<accession>A0A646HDE7</accession>
<sequence length="103" mass="11763">MIRQQFPYLEESELYLQTVYDLAKTMTPVDEVPIMMELPPDEAMAMQLELQEPRSPYRHRYLKGLAETANELRINNIALAKVGSPGAYQSIMSQLSQIMANLS</sequence>
<evidence type="ECO:0000313" key="1">
    <source>
        <dbReference type="EMBL" id="MQN91034.1"/>
    </source>
</evidence>
<organism evidence="1 2">
    <name type="scientific">Segatella copri</name>
    <dbReference type="NCBI Taxonomy" id="165179"/>
    <lineage>
        <taxon>Bacteria</taxon>
        <taxon>Pseudomonadati</taxon>
        <taxon>Bacteroidota</taxon>
        <taxon>Bacteroidia</taxon>
        <taxon>Bacteroidales</taxon>
        <taxon>Prevotellaceae</taxon>
        <taxon>Segatella</taxon>
    </lineage>
</organism>
<evidence type="ECO:0000313" key="2">
    <source>
        <dbReference type="Proteomes" id="UP000420635"/>
    </source>
</evidence>
<dbReference type="Proteomes" id="UP000420635">
    <property type="component" value="Unassembled WGS sequence"/>
</dbReference>
<dbReference type="EMBL" id="VZBQ01000151">
    <property type="protein sequence ID" value="MQN91034.1"/>
    <property type="molecule type" value="Genomic_DNA"/>
</dbReference>